<dbReference type="EMBL" id="GEEE01013189">
    <property type="protein sequence ID" value="JAP50036.1"/>
    <property type="molecule type" value="Transcribed_RNA"/>
</dbReference>
<feature type="domain" description="EF-hand" evidence="8">
    <location>
        <begin position="20"/>
        <end position="50"/>
    </location>
</feature>
<keyword evidence="6" id="KW-0106">Calcium</keyword>
<dbReference type="PROSITE" id="PS50222">
    <property type="entry name" value="EF_HAND_2"/>
    <property type="match status" value="1"/>
</dbReference>
<dbReference type="SUPFAM" id="SSF103506">
    <property type="entry name" value="Mitochondrial carrier"/>
    <property type="match status" value="1"/>
</dbReference>
<evidence type="ECO:0000259" key="8">
    <source>
        <dbReference type="PROSITE" id="PS50222"/>
    </source>
</evidence>
<gene>
    <name evidence="9" type="primary">SCMC3</name>
    <name evidence="9" type="ORF">TR137301</name>
</gene>
<organism evidence="9">
    <name type="scientific">Schistocephalus solidus</name>
    <name type="common">Tapeworm</name>
    <dbReference type="NCBI Taxonomy" id="70667"/>
    <lineage>
        <taxon>Eukaryota</taxon>
        <taxon>Metazoa</taxon>
        <taxon>Spiralia</taxon>
        <taxon>Lophotrochozoa</taxon>
        <taxon>Platyhelminthes</taxon>
        <taxon>Cestoda</taxon>
        <taxon>Eucestoda</taxon>
        <taxon>Diphyllobothriidea</taxon>
        <taxon>Diphyllobothriidae</taxon>
        <taxon>Schistocephalus</taxon>
    </lineage>
</organism>
<dbReference type="InterPro" id="IPR002048">
    <property type="entry name" value="EF_hand_dom"/>
</dbReference>
<dbReference type="Gene3D" id="1.50.40.10">
    <property type="entry name" value="Mitochondrial carrier domain"/>
    <property type="match status" value="1"/>
</dbReference>
<evidence type="ECO:0000313" key="9">
    <source>
        <dbReference type="EMBL" id="JAP50036.1"/>
    </source>
</evidence>
<comment type="subcellular location">
    <subcellularLocation>
        <location evidence="1">Mitochondrion inner membrane</location>
        <topology evidence="1">Multi-pass membrane protein</topology>
    </subcellularLocation>
</comment>
<dbReference type="GO" id="GO:0005743">
    <property type="term" value="C:mitochondrial inner membrane"/>
    <property type="evidence" value="ECO:0007669"/>
    <property type="project" value="UniProtKB-SubCell"/>
</dbReference>
<dbReference type="InterPro" id="IPR023395">
    <property type="entry name" value="MCP_dom_sf"/>
</dbReference>
<dbReference type="SUPFAM" id="SSF47473">
    <property type="entry name" value="EF-hand"/>
    <property type="match status" value="1"/>
</dbReference>
<evidence type="ECO:0000256" key="1">
    <source>
        <dbReference type="ARBA" id="ARBA00004448"/>
    </source>
</evidence>
<keyword evidence="4" id="KW-0812">Transmembrane</keyword>
<dbReference type="Pfam" id="PF13405">
    <property type="entry name" value="EF-hand_6"/>
    <property type="match status" value="1"/>
</dbReference>
<dbReference type="Gene3D" id="1.10.238.10">
    <property type="entry name" value="EF-hand"/>
    <property type="match status" value="2"/>
</dbReference>
<evidence type="ECO:0000256" key="7">
    <source>
        <dbReference type="ARBA" id="ARBA00023136"/>
    </source>
</evidence>
<keyword evidence="3" id="KW-0813">Transport</keyword>
<accession>A0A0X3PS71</accession>
<evidence type="ECO:0000256" key="4">
    <source>
        <dbReference type="ARBA" id="ARBA00022692"/>
    </source>
</evidence>
<dbReference type="InterPro" id="IPR018108">
    <property type="entry name" value="MCP_transmembrane"/>
</dbReference>
<sequence>MSTMRVIFSSFFDPPKTYPIKELFRQIDLDNDGYVSKEDVKAFLLKFDIKITKYNIDILADGFMNSCGVPPDGLVSQKQFFKYVVEQDTRLSPIYAQLDRKLEGRLDLVDIQTYFLKLGIPIELAEAKRLLKRMNKTDAQEIEYSEWRKFLLFQPICDLESIAHYWRNGCVIDLSSDPVITIPQILKKDNDHSRDVIQLVAGGVAGVVSRTCTAPIDRLKIMRQVYGYKHKRSGFLEGKLTSPTFCFFFKHDNSVLLNIILL</sequence>
<dbReference type="GO" id="GO:0005509">
    <property type="term" value="F:calcium ion binding"/>
    <property type="evidence" value="ECO:0007669"/>
    <property type="project" value="InterPro"/>
</dbReference>
<reference evidence="9" key="1">
    <citation type="submission" date="2016-01" db="EMBL/GenBank/DDBJ databases">
        <title>Reference transcriptome for the parasite Schistocephalus solidus: insights into the molecular evolution of parasitism.</title>
        <authorList>
            <person name="Hebert F.O."/>
            <person name="Grambauer S."/>
            <person name="Barber I."/>
            <person name="Landry C.R."/>
            <person name="Aubin-Horth N."/>
        </authorList>
    </citation>
    <scope>NUCLEOTIDE SEQUENCE</scope>
</reference>
<proteinExistence type="inferred from homology"/>
<evidence type="ECO:0000256" key="6">
    <source>
        <dbReference type="ARBA" id="ARBA00022837"/>
    </source>
</evidence>
<dbReference type="PRINTS" id="PR00926">
    <property type="entry name" value="MITOCARRIER"/>
</dbReference>
<keyword evidence="7" id="KW-0472">Membrane</keyword>
<comment type="similarity">
    <text evidence="2">Belongs to the mitochondrial carrier (TC 2.A.29) family.</text>
</comment>
<evidence type="ECO:0000256" key="3">
    <source>
        <dbReference type="ARBA" id="ARBA00022448"/>
    </source>
</evidence>
<evidence type="ECO:0000256" key="2">
    <source>
        <dbReference type="ARBA" id="ARBA00006375"/>
    </source>
</evidence>
<dbReference type="InterPro" id="IPR018247">
    <property type="entry name" value="EF_Hand_1_Ca_BS"/>
</dbReference>
<dbReference type="GO" id="GO:0055085">
    <property type="term" value="P:transmembrane transport"/>
    <property type="evidence" value="ECO:0007669"/>
    <property type="project" value="InterPro"/>
</dbReference>
<dbReference type="Pfam" id="PF00153">
    <property type="entry name" value="Mito_carr"/>
    <property type="match status" value="1"/>
</dbReference>
<name>A0A0X3PS71_SCHSO</name>
<evidence type="ECO:0000256" key="5">
    <source>
        <dbReference type="ARBA" id="ARBA00022737"/>
    </source>
</evidence>
<protein>
    <submittedName>
        <fullName evidence="9">Calcium-binding mitochondrial carrier protein SCaMC-3</fullName>
    </submittedName>
</protein>
<dbReference type="InterPro" id="IPR002067">
    <property type="entry name" value="MCP"/>
</dbReference>
<dbReference type="AlphaFoldDB" id="A0A0X3PS71"/>
<dbReference type="PROSITE" id="PS00018">
    <property type="entry name" value="EF_HAND_1"/>
    <property type="match status" value="1"/>
</dbReference>
<keyword evidence="5" id="KW-0677">Repeat</keyword>
<dbReference type="InterPro" id="IPR011992">
    <property type="entry name" value="EF-hand-dom_pair"/>
</dbReference>